<comment type="caution">
    <text evidence="1">The sequence shown here is derived from an EMBL/GenBank/DDBJ whole genome shotgun (WGS) entry which is preliminary data.</text>
</comment>
<dbReference type="Proteomes" id="UP000709295">
    <property type="component" value="Unassembled WGS sequence"/>
</dbReference>
<dbReference type="AlphaFoldDB" id="A0A8J5LXP5"/>
<accession>A0A8J5LXP5</accession>
<organism evidence="1 2">
    <name type="scientific">Phytophthora aleatoria</name>
    <dbReference type="NCBI Taxonomy" id="2496075"/>
    <lineage>
        <taxon>Eukaryota</taxon>
        <taxon>Sar</taxon>
        <taxon>Stramenopiles</taxon>
        <taxon>Oomycota</taxon>
        <taxon>Peronosporomycetes</taxon>
        <taxon>Peronosporales</taxon>
        <taxon>Peronosporaceae</taxon>
        <taxon>Phytophthora</taxon>
    </lineage>
</organism>
<gene>
    <name evidence="1" type="ORF">JG688_00014235</name>
</gene>
<evidence type="ECO:0000313" key="1">
    <source>
        <dbReference type="EMBL" id="KAG6950264.1"/>
    </source>
</evidence>
<name>A0A8J5LXP5_9STRA</name>
<keyword evidence="2" id="KW-1185">Reference proteome</keyword>
<reference evidence="1" key="1">
    <citation type="submission" date="2021-01" db="EMBL/GenBank/DDBJ databases">
        <title>Phytophthora aleatoria, a newly-described species from Pinus radiata is distinct from Phytophthora cactorum isolates based on comparative genomics.</title>
        <authorList>
            <person name="Mcdougal R."/>
            <person name="Panda P."/>
            <person name="Williams N."/>
            <person name="Studholme D.J."/>
        </authorList>
    </citation>
    <scope>NUCLEOTIDE SEQUENCE</scope>
    <source>
        <strain evidence="1">NZFS 4037</strain>
    </source>
</reference>
<protein>
    <submittedName>
        <fullName evidence="1">Uncharacterized protein</fullName>
    </submittedName>
</protein>
<sequence>MARGKPLTPQEKCRIVKAHEYFTSEEKAGRSWGVGTRERVGACLDIGLATVARVISFWNKNPGTKFDEPLETKRSGHSKYTSPELRGVIREFVIAENEATRPITAQPIANHVALLVTTTKTMSTMTAMQVMRPIIAAATTMQMIKL</sequence>
<proteinExistence type="predicted"/>
<dbReference type="EMBL" id="JAENGY010001324">
    <property type="protein sequence ID" value="KAG6950264.1"/>
    <property type="molecule type" value="Genomic_DNA"/>
</dbReference>
<evidence type="ECO:0000313" key="2">
    <source>
        <dbReference type="Proteomes" id="UP000709295"/>
    </source>
</evidence>